<name>A0A1M7Y1G4_9BACT</name>
<sequence length="142" mass="15222">MNTKGLHGRDDRMLVALIFAGIILTFTAMRTFPQHASPVPDLISQDATLSLAIKSNTYELDRPDLSGAAGAVASPFFFAPVPVSRAGKSLLMTLPGIGEGLADKIITFRDQHGPITSIEEFAMINGIGAKRIKALQHSLSFE</sequence>
<dbReference type="PANTHER" id="PTHR21180">
    <property type="entry name" value="ENDONUCLEASE/EXONUCLEASE/PHOSPHATASE FAMILY DOMAIN-CONTAINING PROTEIN 1"/>
    <property type="match status" value="1"/>
</dbReference>
<dbReference type="Pfam" id="PF12836">
    <property type="entry name" value="HHH_3"/>
    <property type="match status" value="1"/>
</dbReference>
<keyword evidence="2" id="KW-1185">Reference proteome</keyword>
<dbReference type="AlphaFoldDB" id="A0A1M7Y1G4"/>
<gene>
    <name evidence="1" type="ORF">SAMN02745220_01056</name>
</gene>
<dbReference type="PANTHER" id="PTHR21180:SF32">
    <property type="entry name" value="ENDONUCLEASE_EXONUCLEASE_PHOSPHATASE FAMILY DOMAIN-CONTAINING PROTEIN 1"/>
    <property type="match status" value="1"/>
</dbReference>
<organism evidence="1 2">
    <name type="scientific">Desulfopila aestuarii DSM 18488</name>
    <dbReference type="NCBI Taxonomy" id="1121416"/>
    <lineage>
        <taxon>Bacteria</taxon>
        <taxon>Pseudomonadati</taxon>
        <taxon>Thermodesulfobacteriota</taxon>
        <taxon>Desulfobulbia</taxon>
        <taxon>Desulfobulbales</taxon>
        <taxon>Desulfocapsaceae</taxon>
        <taxon>Desulfopila</taxon>
    </lineage>
</organism>
<dbReference type="InterPro" id="IPR010994">
    <property type="entry name" value="RuvA_2-like"/>
</dbReference>
<evidence type="ECO:0000313" key="2">
    <source>
        <dbReference type="Proteomes" id="UP000184603"/>
    </source>
</evidence>
<dbReference type="SUPFAM" id="SSF47781">
    <property type="entry name" value="RuvA domain 2-like"/>
    <property type="match status" value="1"/>
</dbReference>
<dbReference type="STRING" id="1121416.SAMN02745220_01056"/>
<reference evidence="1 2" key="1">
    <citation type="submission" date="2016-12" db="EMBL/GenBank/DDBJ databases">
        <authorList>
            <person name="Song W.-J."/>
            <person name="Kurnit D.M."/>
        </authorList>
    </citation>
    <scope>NUCLEOTIDE SEQUENCE [LARGE SCALE GENOMIC DNA]</scope>
    <source>
        <strain evidence="1 2">DSM 18488</strain>
    </source>
</reference>
<evidence type="ECO:0000313" key="1">
    <source>
        <dbReference type="EMBL" id="SHO45358.1"/>
    </source>
</evidence>
<dbReference type="EMBL" id="FRFE01000004">
    <property type="protein sequence ID" value="SHO45358.1"/>
    <property type="molecule type" value="Genomic_DNA"/>
</dbReference>
<proteinExistence type="predicted"/>
<dbReference type="Proteomes" id="UP000184603">
    <property type="component" value="Unassembled WGS sequence"/>
</dbReference>
<protein>
    <submittedName>
        <fullName evidence="1">Helix-hairpin-helix motif-containing protein</fullName>
    </submittedName>
</protein>
<dbReference type="Gene3D" id="1.10.150.280">
    <property type="entry name" value="AF1531-like domain"/>
    <property type="match status" value="1"/>
</dbReference>
<dbReference type="InterPro" id="IPR051675">
    <property type="entry name" value="Endo/Exo/Phosphatase_dom_1"/>
</dbReference>
<accession>A0A1M7Y1G4</accession>